<accession>U5NC83</accession>
<organism evidence="1 2">
    <name type="scientific">Mycoplasma parvum str. Indiana</name>
    <dbReference type="NCBI Taxonomy" id="1403316"/>
    <lineage>
        <taxon>Bacteria</taxon>
        <taxon>Bacillati</taxon>
        <taxon>Mycoplasmatota</taxon>
        <taxon>Mollicutes</taxon>
        <taxon>Mycoplasmataceae</taxon>
        <taxon>Mycoplasma</taxon>
    </lineage>
</organism>
<dbReference type="EMBL" id="CP006771">
    <property type="protein sequence ID" value="AGX88910.1"/>
    <property type="molecule type" value="Genomic_DNA"/>
</dbReference>
<sequence length="164" mass="18247">MKSFQVAVGGAILAVTSYGVYLKVEDSSVALASQESSESNAEQKQADLSSKKIVYVLNDSNGNKICGSGDDKGNIKQLGQQDVCPEGKIYNTKPSLWVKVSGDIAKIKQNGFYDWASDVWTFDFISYLWSSKVQNNKNKDLIKECRTIVVNNNGKNFVEWYCHK</sequence>
<proteinExistence type="predicted"/>
<reference evidence="1 2" key="1">
    <citation type="journal article" date="2013" name="Genome Announc.">
        <title>Genome Sequence of Mycoplasma parvum (Formerly Eperythrozoon parvum), a Diminutive Hemoplasma of the Pig.</title>
        <authorList>
            <person name="do Nascimento N.C."/>
            <person name="Dos Santos A.P."/>
            <person name="Chu Y."/>
            <person name="Guimaraes A.M."/>
            <person name="Pagliaro A."/>
            <person name="Messick J.B."/>
        </authorList>
    </citation>
    <scope>NUCLEOTIDE SEQUENCE [LARGE SCALE GENOMIC DNA]</scope>
    <source>
        <strain evidence="1 2">Indiana</strain>
    </source>
</reference>
<dbReference type="RefSeq" id="WP_022769074.1">
    <property type="nucleotide sequence ID" value="NC_022575.1"/>
</dbReference>
<dbReference type="STRING" id="1403316.PRV_00720"/>
<evidence type="ECO:0000313" key="1">
    <source>
        <dbReference type="EMBL" id="AGX88910.1"/>
    </source>
</evidence>
<dbReference type="PATRIC" id="fig|1403316.3.peg.119"/>
<keyword evidence="2" id="KW-1185">Reference proteome</keyword>
<protein>
    <submittedName>
        <fullName evidence="1">Uncharacterized protein</fullName>
    </submittedName>
</protein>
<evidence type="ECO:0000313" key="2">
    <source>
        <dbReference type="Proteomes" id="UP000017119"/>
    </source>
</evidence>
<dbReference type="Proteomes" id="UP000017119">
    <property type="component" value="Chromosome"/>
</dbReference>
<dbReference type="KEGG" id="mpv:PRV_00720"/>
<dbReference type="AlphaFoldDB" id="U5NC83"/>
<dbReference type="HOGENOM" id="CLU_1617197_0_0_14"/>
<name>U5NC83_9MOLU</name>
<gene>
    <name evidence="1" type="ORF">PRV_00720</name>
</gene>